<dbReference type="EMBL" id="CP015614">
    <property type="protein sequence ID" value="ANF53469.1"/>
    <property type="molecule type" value="Genomic_DNA"/>
</dbReference>
<evidence type="ECO:0000313" key="3">
    <source>
        <dbReference type="Proteomes" id="UP000077603"/>
    </source>
</evidence>
<protein>
    <recommendedName>
        <fullName evidence="1">IPTL-CTERM protein sorting domain-containing protein</fullName>
    </recommendedName>
</protein>
<dbReference type="RefSeq" id="WP_025977885.1">
    <property type="nucleotide sequence ID" value="NZ_CP015614.1"/>
</dbReference>
<gene>
    <name evidence="2" type="ORF">DA69_00990</name>
</gene>
<evidence type="ECO:0000313" key="2">
    <source>
        <dbReference type="EMBL" id="ANF53469.1"/>
    </source>
</evidence>
<name>A0A172Y2N1_9CAUL</name>
<evidence type="ECO:0000259" key="1">
    <source>
        <dbReference type="Pfam" id="PF18203"/>
    </source>
</evidence>
<dbReference type="Proteomes" id="UP000077603">
    <property type="component" value="Chromosome"/>
</dbReference>
<keyword evidence="3" id="KW-1185">Reference proteome</keyword>
<dbReference type="Pfam" id="PF18203">
    <property type="entry name" value="IPTL-CTERM"/>
    <property type="match status" value="1"/>
</dbReference>
<reference evidence="2 3" key="1">
    <citation type="journal article" date="2014" name="Genome Announc.">
        <title>Genome Sequence of a Promising Hydrogen-Producing Facultative Anaerobic Bacterium, Brevundimonas naejangsanensis Strain B1.</title>
        <authorList>
            <person name="Su H."/>
            <person name="Zhang T."/>
            <person name="Bao M."/>
            <person name="Jiang Y."/>
            <person name="Wang Y."/>
            <person name="Tan T."/>
        </authorList>
    </citation>
    <scope>NUCLEOTIDE SEQUENCE [LARGE SCALE GENOMIC DNA]</scope>
    <source>
        <strain evidence="2 3">B1</strain>
    </source>
</reference>
<proteinExistence type="predicted"/>
<organism evidence="2 3">
    <name type="scientific">Brevundimonas naejangsanensis</name>
    <dbReference type="NCBI Taxonomy" id="588932"/>
    <lineage>
        <taxon>Bacteria</taxon>
        <taxon>Pseudomonadati</taxon>
        <taxon>Pseudomonadota</taxon>
        <taxon>Alphaproteobacteria</taxon>
        <taxon>Caulobacterales</taxon>
        <taxon>Caulobacteraceae</taxon>
        <taxon>Brevundimonas</taxon>
    </lineage>
</organism>
<dbReference type="AlphaFoldDB" id="A0A172Y2N1"/>
<feature type="domain" description="IPTL-CTERM protein sorting" evidence="1">
    <location>
        <begin position="182"/>
        <end position="211"/>
    </location>
</feature>
<dbReference type="STRING" id="588932.DA69_00990"/>
<dbReference type="InterPro" id="IPR026442">
    <property type="entry name" value="IPTL_CTERM"/>
</dbReference>
<dbReference type="NCBIfam" id="TIGR04174">
    <property type="entry name" value="IPTL_CTERM"/>
    <property type="match status" value="1"/>
</dbReference>
<accession>A0A172Y2N1</accession>
<sequence length="215" mass="23047">MVLQKIRMSLVAVLVAMGLWATAGSALAQRVEHDVAGTMTTLVDNNPDRIGQVVTAPAGYDRVKRFTYWIEPGASGVTVRPAVRGYDSVSDRYADQVIETGPDQTLSGTTARAVTFDFDAPVVAGQQYMLALEVVSGDGKIEVVDPGSYADGFWLQVYFNSPLLFPNKDARFRAEFGQAAPAAIPTMTEWAMILMALAMAGGAAVVLQRRRTAAG</sequence>
<dbReference type="KEGG" id="bne:DA69_00990"/>